<dbReference type="AlphaFoldDB" id="A0A0V0GZF7"/>
<proteinExistence type="predicted"/>
<accession>A0A0V0GZF7</accession>
<evidence type="ECO:0000313" key="1">
    <source>
        <dbReference type="EMBL" id="JAP13274.1"/>
    </source>
</evidence>
<dbReference type="EMBL" id="GEDG01028307">
    <property type="protein sequence ID" value="JAP13274.1"/>
    <property type="molecule type" value="Transcribed_RNA"/>
</dbReference>
<reference evidence="1" key="1">
    <citation type="submission" date="2015-12" db="EMBL/GenBank/DDBJ databases">
        <title>Gene expression during late stages of embryo sac development: a critical building block for successful pollen-pistil interactions.</title>
        <authorList>
            <person name="Liu Y."/>
            <person name="Joly V."/>
            <person name="Sabar M."/>
            <person name="Matton D.P."/>
        </authorList>
    </citation>
    <scope>NUCLEOTIDE SEQUENCE</scope>
</reference>
<sequence>MDNIIQIRVMLLRQVQENFYGLRGAQVEGYKTPFRFEMSQNILTPFCQPNTTSTTFKNSNLFDTLLF</sequence>
<organism evidence="1">
    <name type="scientific">Solanum chacoense</name>
    <name type="common">Chaco potato</name>
    <dbReference type="NCBI Taxonomy" id="4108"/>
    <lineage>
        <taxon>Eukaryota</taxon>
        <taxon>Viridiplantae</taxon>
        <taxon>Streptophyta</taxon>
        <taxon>Embryophyta</taxon>
        <taxon>Tracheophyta</taxon>
        <taxon>Spermatophyta</taxon>
        <taxon>Magnoliopsida</taxon>
        <taxon>eudicotyledons</taxon>
        <taxon>Gunneridae</taxon>
        <taxon>Pentapetalae</taxon>
        <taxon>asterids</taxon>
        <taxon>lamiids</taxon>
        <taxon>Solanales</taxon>
        <taxon>Solanaceae</taxon>
        <taxon>Solanoideae</taxon>
        <taxon>Solaneae</taxon>
        <taxon>Solanum</taxon>
    </lineage>
</organism>
<name>A0A0V0GZF7_SOLCH</name>
<protein>
    <submittedName>
        <fullName evidence="1">Putative ovule protein</fullName>
    </submittedName>
</protein>